<dbReference type="Proteomes" id="UP000663866">
    <property type="component" value="Unassembled WGS sequence"/>
</dbReference>
<dbReference type="EMBL" id="CAJOBG010000235">
    <property type="protein sequence ID" value="CAF3782569.1"/>
    <property type="molecule type" value="Genomic_DNA"/>
</dbReference>
<evidence type="ECO:0000313" key="2">
    <source>
        <dbReference type="Proteomes" id="UP000663866"/>
    </source>
</evidence>
<reference evidence="1" key="1">
    <citation type="submission" date="2021-02" db="EMBL/GenBank/DDBJ databases">
        <authorList>
            <person name="Nowell W R."/>
        </authorList>
    </citation>
    <scope>NUCLEOTIDE SEQUENCE</scope>
</reference>
<accession>A0A819ATA5</accession>
<keyword evidence="2" id="KW-1185">Reference proteome</keyword>
<proteinExistence type="predicted"/>
<organism evidence="1 2">
    <name type="scientific">Rotaria magnacalcarata</name>
    <dbReference type="NCBI Taxonomy" id="392030"/>
    <lineage>
        <taxon>Eukaryota</taxon>
        <taxon>Metazoa</taxon>
        <taxon>Spiralia</taxon>
        <taxon>Gnathifera</taxon>
        <taxon>Rotifera</taxon>
        <taxon>Eurotatoria</taxon>
        <taxon>Bdelloidea</taxon>
        <taxon>Philodinida</taxon>
        <taxon>Philodinidae</taxon>
        <taxon>Rotaria</taxon>
    </lineage>
</organism>
<name>A0A819ATA5_9BILA</name>
<protein>
    <submittedName>
        <fullName evidence="1">Uncharacterized protein</fullName>
    </submittedName>
</protein>
<dbReference type="AlphaFoldDB" id="A0A819ATA5"/>
<sequence>MNERYTFESAPPQSSSHVVIKHTNPVVPVLVEPQILRQEREETRERYSRALLTLFVSCRSVHDLCALNQTWAEALEVQKPLVSPASLNIIENIQILHECKHDRNEHLRQVLVEAQSDNSIDHVLIPNYYEEDQHTEEDDHEQLLQILSSQNPLGIIDNQLLMCVPGCGDTGKSQLIRAITKLRTGQSTIEDYRLLCARIVGNPKLQASLRQKPWNESPILVFRNTLRSQINNRAVLNKAMEMELRPMVCVAQDYFQQKIIDDLRLRKTILELPDYKTEHLPGYLPLVPGMSVLLTENVATELGLSNGTRGIFH</sequence>
<comment type="caution">
    <text evidence="1">The sequence shown here is derived from an EMBL/GenBank/DDBJ whole genome shotgun (WGS) entry which is preliminary data.</text>
</comment>
<gene>
    <name evidence="1" type="ORF">OVN521_LOCUS2862</name>
</gene>
<evidence type="ECO:0000313" key="1">
    <source>
        <dbReference type="EMBL" id="CAF3782569.1"/>
    </source>
</evidence>